<dbReference type="AlphaFoldDB" id="A0A5M4FAY3"/>
<dbReference type="OrthoDB" id="3204583at2"/>
<evidence type="ECO:0000313" key="3">
    <source>
        <dbReference type="EMBL" id="KAA1395501.1"/>
    </source>
</evidence>
<dbReference type="EC" id="3.5.3.13" evidence="3"/>
<evidence type="ECO:0000256" key="1">
    <source>
        <dbReference type="ARBA" id="ARBA00022801"/>
    </source>
</evidence>
<dbReference type="Gene3D" id="3.20.20.140">
    <property type="entry name" value="Metal-dependent hydrolases"/>
    <property type="match status" value="1"/>
</dbReference>
<sequence length="384" mass="40574">MTTVPAFANCHSHVFHRALRGRITGADSFWTWRDQMYALAGVLDPDLLFDLARATYAEMHAAGIRSVGEFHYLHHRPDGRAYDDPNAMGEALIAAAREAGVRIALLDTCYLAAGFGLSTGSRSRAVEGVQQRFTDGDADAWAARVDDLARKHAGEYDVVIGAAIHSVRAVPRDQLATVAGAFPDAPLHVHVSEQPAENEECLAATGLTPVALLAEAGAWTPRTTAVHATHLTPDDVATLGDARSYVCFCPTTEAELADGIGPSVALRDAGARLTLGSDSNTVIDMFAEARAVEMHQRLASGVRGAWSAGQLWQAASSTGHESLGFAGGDLIEIEESVRTAGADEVLWAASAEDVLSTGSRSGAGSRTDAARDLQAAIDACWSRT</sequence>
<dbReference type="RefSeq" id="WP_149690165.1">
    <property type="nucleotide sequence ID" value="NZ_SDPQ02000003.1"/>
</dbReference>
<name>A0A5M4FAY3_9ACTN</name>
<dbReference type="InterPro" id="IPR050287">
    <property type="entry name" value="MTA/SAH_deaminase"/>
</dbReference>
<dbReference type="InterPro" id="IPR032466">
    <property type="entry name" value="Metal_Hydrolase"/>
</dbReference>
<keyword evidence="1 3" id="KW-0378">Hydrolase</keyword>
<dbReference type="PANTHER" id="PTHR43794">
    <property type="entry name" value="AMINOHYDROLASE SSNA-RELATED"/>
    <property type="match status" value="1"/>
</dbReference>
<reference evidence="3" key="1">
    <citation type="submission" date="2019-09" db="EMBL/GenBank/DDBJ databases">
        <authorList>
            <person name="Li J."/>
        </authorList>
    </citation>
    <scope>NUCLEOTIDE SEQUENCE [LARGE SCALE GENOMIC DNA]</scope>
    <source>
        <strain evidence="3">JCM 14732</strain>
    </source>
</reference>
<dbReference type="PANTHER" id="PTHR43794:SF11">
    <property type="entry name" value="AMIDOHYDROLASE-RELATED DOMAIN-CONTAINING PROTEIN"/>
    <property type="match status" value="1"/>
</dbReference>
<dbReference type="GO" id="GO:0050416">
    <property type="term" value="F:formimidoylglutamate deiminase activity"/>
    <property type="evidence" value="ECO:0007669"/>
    <property type="project" value="UniProtKB-EC"/>
</dbReference>
<dbReference type="NCBIfam" id="NF006681">
    <property type="entry name" value="PRK09229.1-2"/>
    <property type="match status" value="1"/>
</dbReference>
<organism evidence="3 4">
    <name type="scientific">Aeromicrobium ginsengisoli</name>
    <dbReference type="NCBI Taxonomy" id="363867"/>
    <lineage>
        <taxon>Bacteria</taxon>
        <taxon>Bacillati</taxon>
        <taxon>Actinomycetota</taxon>
        <taxon>Actinomycetes</taxon>
        <taxon>Propionibacteriales</taxon>
        <taxon>Nocardioidaceae</taxon>
        <taxon>Aeromicrobium</taxon>
    </lineage>
</organism>
<protein>
    <submittedName>
        <fullName evidence="3">Formimidoylglutamate deiminase</fullName>
        <ecNumber evidence="3">3.5.3.13</ecNumber>
    </submittedName>
</protein>
<accession>A0A5M4FAY3</accession>
<dbReference type="SUPFAM" id="SSF51556">
    <property type="entry name" value="Metallo-dependent hydrolases"/>
    <property type="match status" value="1"/>
</dbReference>
<proteinExistence type="predicted"/>
<dbReference type="Proteomes" id="UP000380867">
    <property type="component" value="Unassembled WGS sequence"/>
</dbReference>
<evidence type="ECO:0000313" key="4">
    <source>
        <dbReference type="Proteomes" id="UP000380867"/>
    </source>
</evidence>
<keyword evidence="4" id="KW-1185">Reference proteome</keyword>
<dbReference type="Pfam" id="PF01979">
    <property type="entry name" value="Amidohydro_1"/>
    <property type="match status" value="1"/>
</dbReference>
<comment type="caution">
    <text evidence="3">The sequence shown here is derived from an EMBL/GenBank/DDBJ whole genome shotgun (WGS) entry which is preliminary data.</text>
</comment>
<dbReference type="InterPro" id="IPR006680">
    <property type="entry name" value="Amidohydro-rel"/>
</dbReference>
<dbReference type="EMBL" id="SDPQ02000003">
    <property type="protein sequence ID" value="KAA1395501.1"/>
    <property type="molecule type" value="Genomic_DNA"/>
</dbReference>
<evidence type="ECO:0000259" key="2">
    <source>
        <dbReference type="Pfam" id="PF01979"/>
    </source>
</evidence>
<feature type="domain" description="Amidohydrolase-related" evidence="2">
    <location>
        <begin position="4"/>
        <end position="325"/>
    </location>
</feature>
<gene>
    <name evidence="3" type="ORF">ESP70_015195</name>
</gene>